<dbReference type="RefSeq" id="WP_188675727.1">
    <property type="nucleotide sequence ID" value="NZ_BMKA01000003.1"/>
</dbReference>
<dbReference type="Proteomes" id="UP000628017">
    <property type="component" value="Unassembled WGS sequence"/>
</dbReference>
<evidence type="ECO:0000313" key="3">
    <source>
        <dbReference type="Proteomes" id="UP000628017"/>
    </source>
</evidence>
<dbReference type="EMBL" id="BMKA01000003">
    <property type="protein sequence ID" value="GGA23069.1"/>
    <property type="molecule type" value="Genomic_DNA"/>
</dbReference>
<gene>
    <name evidence="2" type="ORF">GCM10011498_24840</name>
</gene>
<feature type="signal peptide" evidence="1">
    <location>
        <begin position="1"/>
        <end position="21"/>
    </location>
</feature>
<sequence length="138" mass="15593">MLRTLCLTIPLCAALTAPLSAQSSSETIVTPQEFEALTTGNTLYFERNGRFFGAEQFYTRRRSLWMNGAKECLDGEWFAKNDLICFDYGTERDPQCWHFIERSGQYSARAEGESAEFDIHLYDIDETPLDCKGPAVGA</sequence>
<keyword evidence="3" id="KW-1185">Reference proteome</keyword>
<name>A0A916R2I2_9RHOB</name>
<reference evidence="2" key="1">
    <citation type="journal article" date="2014" name="Int. J. Syst. Evol. Microbiol.">
        <title>Complete genome sequence of Corynebacterium casei LMG S-19264T (=DSM 44701T), isolated from a smear-ripened cheese.</title>
        <authorList>
            <consortium name="US DOE Joint Genome Institute (JGI-PGF)"/>
            <person name="Walter F."/>
            <person name="Albersmeier A."/>
            <person name="Kalinowski J."/>
            <person name="Ruckert C."/>
        </authorList>
    </citation>
    <scope>NUCLEOTIDE SEQUENCE</scope>
    <source>
        <strain evidence="2">CGMCC 1.15880</strain>
    </source>
</reference>
<evidence type="ECO:0000256" key="1">
    <source>
        <dbReference type="SAM" id="SignalP"/>
    </source>
</evidence>
<dbReference type="AlphaFoldDB" id="A0A916R2I2"/>
<evidence type="ECO:0008006" key="4">
    <source>
        <dbReference type="Google" id="ProtNLM"/>
    </source>
</evidence>
<keyword evidence="1" id="KW-0732">Signal</keyword>
<reference evidence="2" key="2">
    <citation type="submission" date="2020-09" db="EMBL/GenBank/DDBJ databases">
        <authorList>
            <person name="Sun Q."/>
            <person name="Zhou Y."/>
        </authorList>
    </citation>
    <scope>NUCLEOTIDE SEQUENCE</scope>
    <source>
        <strain evidence="2">CGMCC 1.15880</strain>
    </source>
</reference>
<protein>
    <recommendedName>
        <fullName evidence="4">Beta/gamma crystallin 'Greek key' domain-containing protein</fullName>
    </recommendedName>
</protein>
<organism evidence="2 3">
    <name type="scientific">Neptunicoccus cionae</name>
    <dbReference type="NCBI Taxonomy" id="2035344"/>
    <lineage>
        <taxon>Bacteria</taxon>
        <taxon>Pseudomonadati</taxon>
        <taxon>Pseudomonadota</taxon>
        <taxon>Alphaproteobacteria</taxon>
        <taxon>Rhodobacterales</taxon>
        <taxon>Paracoccaceae</taxon>
        <taxon>Neptunicoccus</taxon>
    </lineage>
</organism>
<comment type="caution">
    <text evidence="2">The sequence shown here is derived from an EMBL/GenBank/DDBJ whole genome shotgun (WGS) entry which is preliminary data.</text>
</comment>
<feature type="chain" id="PRO_5038077603" description="Beta/gamma crystallin 'Greek key' domain-containing protein" evidence="1">
    <location>
        <begin position="22"/>
        <end position="138"/>
    </location>
</feature>
<evidence type="ECO:0000313" key="2">
    <source>
        <dbReference type="EMBL" id="GGA23069.1"/>
    </source>
</evidence>
<proteinExistence type="predicted"/>
<accession>A0A916R2I2</accession>